<keyword evidence="2" id="KW-1185">Reference proteome</keyword>
<evidence type="ECO:0000313" key="2">
    <source>
        <dbReference type="Proteomes" id="UP000215005"/>
    </source>
</evidence>
<proteinExistence type="predicted"/>
<evidence type="ECO:0000313" key="1">
    <source>
        <dbReference type="EMBL" id="ASU83578.1"/>
    </source>
</evidence>
<protein>
    <submittedName>
        <fullName evidence="1">Phage gp6-like head-tail connector protein</fullName>
    </submittedName>
</protein>
<dbReference type="KEGG" id="ngv:CDO52_12955"/>
<accession>A0A223S655</accession>
<gene>
    <name evidence="1" type="ORF">CDO52_12955</name>
</gene>
<dbReference type="AlphaFoldDB" id="A0A223S655"/>
<dbReference type="OrthoDB" id="4940937at2"/>
<organism evidence="1 2">
    <name type="scientific">Nocardiopsis gilva YIM 90087</name>
    <dbReference type="NCBI Taxonomy" id="1235441"/>
    <lineage>
        <taxon>Bacteria</taxon>
        <taxon>Bacillati</taxon>
        <taxon>Actinomycetota</taxon>
        <taxon>Actinomycetes</taxon>
        <taxon>Streptosporangiales</taxon>
        <taxon>Nocardiopsidaceae</taxon>
        <taxon>Nocardiopsis</taxon>
    </lineage>
</organism>
<sequence>MPALTLAAAKKQLNITSTTHDTELQDYVDGVNEVVEFYVGPVDDRTVVERWTGARRAIAVRHRPVVSLTSVTYLVDGSEVAAVADVDVDIELGVLRLKTAEWWPEGRYLVEYVAGRGGSAPAAADIAGRIIIQHLWETQRGGDSRRPDLAGGLETVTTGGFTFSVPRRAIQLLEAHSTGPAFA</sequence>
<dbReference type="RefSeq" id="WP_017616814.1">
    <property type="nucleotide sequence ID" value="NZ_ANBG01000025.1"/>
</dbReference>
<dbReference type="EMBL" id="CP022753">
    <property type="protein sequence ID" value="ASU83578.1"/>
    <property type="molecule type" value="Genomic_DNA"/>
</dbReference>
<name>A0A223S655_9ACTN</name>
<dbReference type="Proteomes" id="UP000215005">
    <property type="component" value="Chromosome"/>
</dbReference>
<reference evidence="1 2" key="1">
    <citation type="submission" date="2017-08" db="EMBL/GenBank/DDBJ databases">
        <title>The complete genome sequence of Nocardiopsis gilva YIM 90087.</title>
        <authorList>
            <person name="Yin M."/>
            <person name="Tang S."/>
        </authorList>
    </citation>
    <scope>NUCLEOTIDE SEQUENCE [LARGE SCALE GENOMIC DNA]</scope>
    <source>
        <strain evidence="1 2">YIM 90087</strain>
    </source>
</reference>